<dbReference type="PANTHER" id="PTHR11353">
    <property type="entry name" value="CHAPERONIN"/>
    <property type="match status" value="1"/>
</dbReference>
<dbReference type="GO" id="GO:0051082">
    <property type="term" value="F:unfolded protein binding"/>
    <property type="evidence" value="ECO:0007669"/>
    <property type="project" value="InterPro"/>
</dbReference>
<dbReference type="GO" id="GO:0016887">
    <property type="term" value="F:ATP hydrolysis activity"/>
    <property type="evidence" value="ECO:0007669"/>
    <property type="project" value="InterPro"/>
</dbReference>
<dbReference type="Gene3D" id="3.50.7.10">
    <property type="entry name" value="GroEL"/>
    <property type="match status" value="1"/>
</dbReference>
<dbReference type="FunFam" id="3.50.7.10:FF:000008">
    <property type="entry name" value="T-complex protein 1 subunit theta"/>
    <property type="match status" value="1"/>
</dbReference>
<dbReference type="InterPro" id="IPR027410">
    <property type="entry name" value="TCP-1-like_intermed_sf"/>
</dbReference>
<dbReference type="SUPFAM" id="SSF48592">
    <property type="entry name" value="GroEL equatorial domain-like"/>
    <property type="match status" value="1"/>
</dbReference>
<evidence type="ECO:0000256" key="7">
    <source>
        <dbReference type="ARBA" id="ARBA00029602"/>
    </source>
</evidence>
<proteinExistence type="inferred from homology"/>
<evidence type="ECO:0000256" key="2">
    <source>
        <dbReference type="ARBA" id="ARBA00008020"/>
    </source>
</evidence>
<organism evidence="9 10">
    <name type="scientific">Symbiochloris irregularis</name>
    <dbReference type="NCBI Taxonomy" id="706552"/>
    <lineage>
        <taxon>Eukaryota</taxon>
        <taxon>Viridiplantae</taxon>
        <taxon>Chlorophyta</taxon>
        <taxon>core chlorophytes</taxon>
        <taxon>Trebouxiophyceae</taxon>
        <taxon>Trebouxiales</taxon>
        <taxon>Trebouxiaceae</taxon>
        <taxon>Symbiochloris</taxon>
    </lineage>
</organism>
<sequence>MAGGGLPYGLQSMLKEGHKHLSGLQEAVLKNVEACKQLSQITRSSMGPNGMNKMVINHLDKLFVTSDASTIINELEVEHPAAKLLVHASKAQEQEIGDGTNFVVSFAGELLGSAEGLLTDGLHPSEVAAGYAKAGAKALEYLEAAVIPGSEKLDVRDKEQIAKRIRGSVTSKQAGYEDILCRLIAAACIEVCPKNPANFNVDNVRVCKIPGSGVHDSTVLHGIVLKRGTEGVIKNVTDAKVAVFVQGVDTSSTETKGTVLIRSAQELESYSRSEEDKLEGIIKGIADAGARVVAAGSSFGEMALHFVEKYNMMAVRIPSKFDLRRFCRATGATALVSLGTPTAEELGFAKKLSCEEIGGTQVVRLEQDAATGAVSTVVLRASTDQLLDDLERAVDDGVNTYKALTRDARTVPGGGAAEMELARKLAELGRKETGLEQYAIAKFAEALEIVPRTIAENSGLNATEAVALLHAAHASGQATAGLDIETGQPRDLSTDGIVDVYSTKWWALKLATDAVATVLRVDQIIMAKQAGGPKPPAGGGGDDD</sequence>
<dbReference type="InterPro" id="IPR002194">
    <property type="entry name" value="Chaperonin_TCP-1_CS"/>
</dbReference>
<accession>A0AAW1P295</accession>
<evidence type="ECO:0000256" key="3">
    <source>
        <dbReference type="ARBA" id="ARBA00022490"/>
    </source>
</evidence>
<protein>
    <recommendedName>
        <fullName evidence="7">CCT-theta</fullName>
    </recommendedName>
</protein>
<dbReference type="InterPro" id="IPR002423">
    <property type="entry name" value="Cpn60/GroEL/TCP-1"/>
</dbReference>
<dbReference type="PROSITE" id="PS00995">
    <property type="entry name" value="TCP1_3"/>
    <property type="match status" value="1"/>
</dbReference>
<dbReference type="AlphaFoldDB" id="A0AAW1P295"/>
<evidence type="ECO:0000313" key="10">
    <source>
        <dbReference type="Proteomes" id="UP001465755"/>
    </source>
</evidence>
<dbReference type="Gene3D" id="3.30.260.10">
    <property type="entry name" value="TCP-1-like chaperonin intermediate domain"/>
    <property type="match status" value="1"/>
</dbReference>
<comment type="subcellular location">
    <subcellularLocation>
        <location evidence="1">Cytoplasm</location>
    </subcellularLocation>
</comment>
<keyword evidence="5 8" id="KW-0067">ATP-binding</keyword>
<gene>
    <name evidence="9" type="ORF">WJX73_007565</name>
</gene>
<dbReference type="InterPro" id="IPR027413">
    <property type="entry name" value="GROEL-like_equatorial_sf"/>
</dbReference>
<keyword evidence="10" id="KW-1185">Reference proteome</keyword>
<dbReference type="CDD" id="cd03341">
    <property type="entry name" value="TCP1_theta"/>
    <property type="match status" value="1"/>
</dbReference>
<dbReference type="InterPro" id="IPR027409">
    <property type="entry name" value="GroEL-like_apical_dom_sf"/>
</dbReference>
<dbReference type="Proteomes" id="UP001465755">
    <property type="component" value="Unassembled WGS sequence"/>
</dbReference>
<dbReference type="PRINTS" id="PR00304">
    <property type="entry name" value="TCOMPLEXTCP1"/>
</dbReference>
<comment type="caution">
    <text evidence="9">The sequence shown here is derived from an EMBL/GenBank/DDBJ whole genome shotgun (WGS) entry which is preliminary data.</text>
</comment>
<dbReference type="NCBIfam" id="TIGR02346">
    <property type="entry name" value="chap_CCT_theta"/>
    <property type="match status" value="1"/>
</dbReference>
<dbReference type="SUPFAM" id="SSF52029">
    <property type="entry name" value="GroEL apical domain-like"/>
    <property type="match status" value="1"/>
</dbReference>
<dbReference type="InterPro" id="IPR012721">
    <property type="entry name" value="Chap_CCT_theta"/>
</dbReference>
<keyword evidence="3" id="KW-0963">Cytoplasm</keyword>
<dbReference type="EMBL" id="JALJOQ010000076">
    <property type="protein sequence ID" value="KAK9801408.1"/>
    <property type="molecule type" value="Genomic_DNA"/>
</dbReference>
<name>A0AAW1P295_9CHLO</name>
<evidence type="ECO:0000256" key="8">
    <source>
        <dbReference type="RuleBase" id="RU004187"/>
    </source>
</evidence>
<dbReference type="InterPro" id="IPR017998">
    <property type="entry name" value="Chaperone_TCP-1"/>
</dbReference>
<reference evidence="9 10" key="1">
    <citation type="journal article" date="2024" name="Nat. Commun.">
        <title>Phylogenomics reveals the evolutionary origins of lichenization in chlorophyte algae.</title>
        <authorList>
            <person name="Puginier C."/>
            <person name="Libourel C."/>
            <person name="Otte J."/>
            <person name="Skaloud P."/>
            <person name="Haon M."/>
            <person name="Grisel S."/>
            <person name="Petersen M."/>
            <person name="Berrin J.G."/>
            <person name="Delaux P.M."/>
            <person name="Dal Grande F."/>
            <person name="Keller J."/>
        </authorList>
    </citation>
    <scope>NUCLEOTIDE SEQUENCE [LARGE SCALE GENOMIC DNA]</scope>
    <source>
        <strain evidence="9 10">SAG 2036</strain>
    </source>
</reference>
<evidence type="ECO:0000256" key="5">
    <source>
        <dbReference type="ARBA" id="ARBA00022840"/>
    </source>
</evidence>
<dbReference type="GO" id="GO:0140662">
    <property type="term" value="F:ATP-dependent protein folding chaperone"/>
    <property type="evidence" value="ECO:0007669"/>
    <property type="project" value="InterPro"/>
</dbReference>
<dbReference type="PROSITE" id="PS00750">
    <property type="entry name" value="TCP1_1"/>
    <property type="match status" value="1"/>
</dbReference>
<dbReference type="SUPFAM" id="SSF54849">
    <property type="entry name" value="GroEL-intermediate domain like"/>
    <property type="match status" value="1"/>
</dbReference>
<evidence type="ECO:0000256" key="4">
    <source>
        <dbReference type="ARBA" id="ARBA00022741"/>
    </source>
</evidence>
<evidence type="ECO:0000256" key="1">
    <source>
        <dbReference type="ARBA" id="ARBA00004496"/>
    </source>
</evidence>
<evidence type="ECO:0000256" key="6">
    <source>
        <dbReference type="ARBA" id="ARBA00023186"/>
    </source>
</evidence>
<comment type="similarity">
    <text evidence="2 8">Belongs to the TCP-1 chaperonin family.</text>
</comment>
<evidence type="ECO:0000313" key="9">
    <source>
        <dbReference type="EMBL" id="KAK9801408.1"/>
    </source>
</evidence>
<keyword evidence="4 8" id="KW-0547">Nucleotide-binding</keyword>
<dbReference type="Pfam" id="PF00118">
    <property type="entry name" value="Cpn60_TCP1"/>
    <property type="match status" value="1"/>
</dbReference>
<keyword evidence="6 8" id="KW-0143">Chaperone</keyword>
<dbReference type="GO" id="GO:0005524">
    <property type="term" value="F:ATP binding"/>
    <property type="evidence" value="ECO:0007669"/>
    <property type="project" value="UniProtKB-KW"/>
</dbReference>
<dbReference type="Gene3D" id="1.10.560.10">
    <property type="entry name" value="GroEL-like equatorial domain"/>
    <property type="match status" value="1"/>
</dbReference>
<dbReference type="GO" id="GO:0005737">
    <property type="term" value="C:cytoplasm"/>
    <property type="evidence" value="ECO:0007669"/>
    <property type="project" value="UniProtKB-SubCell"/>
</dbReference>